<comment type="caution">
    <text evidence="2">The sequence shown here is derived from an EMBL/GenBank/DDBJ whole genome shotgun (WGS) entry which is preliminary data.</text>
</comment>
<evidence type="ECO:0000313" key="3">
    <source>
        <dbReference type="Proteomes" id="UP000287651"/>
    </source>
</evidence>
<gene>
    <name evidence="2" type="ORF">B296_00019746</name>
</gene>
<protein>
    <submittedName>
        <fullName evidence="2">Uncharacterized protein</fullName>
    </submittedName>
</protein>
<dbReference type="Proteomes" id="UP000287651">
    <property type="component" value="Unassembled WGS sequence"/>
</dbReference>
<dbReference type="AlphaFoldDB" id="A0A427A7C1"/>
<feature type="region of interest" description="Disordered" evidence="1">
    <location>
        <begin position="1"/>
        <end position="32"/>
    </location>
</feature>
<reference evidence="2 3" key="1">
    <citation type="journal article" date="2014" name="Agronomy (Basel)">
        <title>A Draft Genome Sequence for Ensete ventricosum, the Drought-Tolerant Tree Against Hunger.</title>
        <authorList>
            <person name="Harrison J."/>
            <person name="Moore K.A."/>
            <person name="Paszkiewicz K."/>
            <person name="Jones T."/>
            <person name="Grant M."/>
            <person name="Ambacheew D."/>
            <person name="Muzemil S."/>
            <person name="Studholme D.J."/>
        </authorList>
    </citation>
    <scope>NUCLEOTIDE SEQUENCE [LARGE SCALE GENOMIC DNA]</scope>
</reference>
<sequence length="128" mass="14171">MGSRDRDTSPASHYCYAGPQEQDVSTIGPRGTLVRNCRSRPRDIELSFEDKAEESGSVRTLARGVAKSRFLGVTSYFTGTVPGWELDHHVIRGLVPLLRRPSHGSGHLQVALLLYLEKNLCSRHVVGE</sequence>
<accession>A0A427A7C1</accession>
<evidence type="ECO:0000313" key="2">
    <source>
        <dbReference type="EMBL" id="RRT72048.1"/>
    </source>
</evidence>
<evidence type="ECO:0000256" key="1">
    <source>
        <dbReference type="SAM" id="MobiDB-lite"/>
    </source>
</evidence>
<proteinExistence type="predicted"/>
<name>A0A427A7C1_ENSVE</name>
<organism evidence="2 3">
    <name type="scientific">Ensete ventricosum</name>
    <name type="common">Abyssinian banana</name>
    <name type="synonym">Musa ensete</name>
    <dbReference type="NCBI Taxonomy" id="4639"/>
    <lineage>
        <taxon>Eukaryota</taxon>
        <taxon>Viridiplantae</taxon>
        <taxon>Streptophyta</taxon>
        <taxon>Embryophyta</taxon>
        <taxon>Tracheophyta</taxon>
        <taxon>Spermatophyta</taxon>
        <taxon>Magnoliopsida</taxon>
        <taxon>Liliopsida</taxon>
        <taxon>Zingiberales</taxon>
        <taxon>Musaceae</taxon>
        <taxon>Ensete</taxon>
    </lineage>
</organism>
<dbReference type="EMBL" id="AMZH03003527">
    <property type="protein sequence ID" value="RRT72048.1"/>
    <property type="molecule type" value="Genomic_DNA"/>
</dbReference>